<organism evidence="3 4">
    <name type="scientific">Streptomyces hoynatensis</name>
    <dbReference type="NCBI Taxonomy" id="1141874"/>
    <lineage>
        <taxon>Bacteria</taxon>
        <taxon>Bacillati</taxon>
        <taxon>Actinomycetota</taxon>
        <taxon>Actinomycetes</taxon>
        <taxon>Kitasatosporales</taxon>
        <taxon>Streptomycetaceae</taxon>
        <taxon>Streptomyces</taxon>
    </lineage>
</organism>
<dbReference type="Proteomes" id="UP000272474">
    <property type="component" value="Unassembled WGS sequence"/>
</dbReference>
<feature type="chain" id="PRO_5017189126" description="ATP-binding protein" evidence="2">
    <location>
        <begin position="37"/>
        <end position="127"/>
    </location>
</feature>
<dbReference type="RefSeq" id="WP_120682341.1">
    <property type="nucleotide sequence ID" value="NZ_RBAL01000014.1"/>
</dbReference>
<comment type="caution">
    <text evidence="3">The sequence shown here is derived from an EMBL/GenBank/DDBJ whole genome shotgun (WGS) entry which is preliminary data.</text>
</comment>
<evidence type="ECO:0008006" key="5">
    <source>
        <dbReference type="Google" id="ProtNLM"/>
    </source>
</evidence>
<keyword evidence="2" id="KW-0732">Signal</keyword>
<dbReference type="AlphaFoldDB" id="A0A3A9YUJ3"/>
<dbReference type="EMBL" id="RBAL01000014">
    <property type="protein sequence ID" value="RKN39194.1"/>
    <property type="molecule type" value="Genomic_DNA"/>
</dbReference>
<keyword evidence="4" id="KW-1185">Reference proteome</keyword>
<sequence>MTQLPRPLLASRALRLATVTASAAGAVLAAAGGASAAPHDRPAGPLTGTAGVATGALASSVDPLLDLRLDPLAETPVDPLSNSAGTQVADFRPMSTGELTGPIAEGGSARGLVGGLTPRLLGGLPIG</sequence>
<feature type="region of interest" description="Disordered" evidence="1">
    <location>
        <begin position="31"/>
        <end position="51"/>
    </location>
</feature>
<accession>A0A3A9YUJ3</accession>
<feature type="region of interest" description="Disordered" evidence="1">
    <location>
        <begin position="75"/>
        <end position="98"/>
    </location>
</feature>
<feature type="signal peptide" evidence="2">
    <location>
        <begin position="1"/>
        <end position="36"/>
    </location>
</feature>
<protein>
    <recommendedName>
        <fullName evidence="5">ATP-binding protein</fullName>
    </recommendedName>
</protein>
<name>A0A3A9YUJ3_9ACTN</name>
<proteinExistence type="predicted"/>
<gene>
    <name evidence="3" type="ORF">D7294_21695</name>
</gene>
<evidence type="ECO:0000313" key="3">
    <source>
        <dbReference type="EMBL" id="RKN39194.1"/>
    </source>
</evidence>
<evidence type="ECO:0000313" key="4">
    <source>
        <dbReference type="Proteomes" id="UP000272474"/>
    </source>
</evidence>
<dbReference type="OrthoDB" id="3872455at2"/>
<evidence type="ECO:0000256" key="2">
    <source>
        <dbReference type="SAM" id="SignalP"/>
    </source>
</evidence>
<reference evidence="3 4" key="1">
    <citation type="journal article" date="2014" name="Int. J. Syst. Evol. Microbiol.">
        <title>Streptomyces hoynatensis sp. nov., isolated from deep marine sediment.</title>
        <authorList>
            <person name="Veyisoglu A."/>
            <person name="Sahin N."/>
        </authorList>
    </citation>
    <scope>NUCLEOTIDE SEQUENCE [LARGE SCALE GENOMIC DNA]</scope>
    <source>
        <strain evidence="3 4">KCTC 29097</strain>
    </source>
</reference>
<evidence type="ECO:0000256" key="1">
    <source>
        <dbReference type="SAM" id="MobiDB-lite"/>
    </source>
</evidence>